<feature type="domain" description="Peptidase S24/S26A/S26B/S26C" evidence="1">
    <location>
        <begin position="7"/>
        <end position="77"/>
    </location>
</feature>
<accession>A0A1Y5Q698</accession>
<organism evidence="2">
    <name type="scientific">uncultured Stenotrophomonas sp</name>
    <dbReference type="NCBI Taxonomy" id="165438"/>
    <lineage>
        <taxon>Bacteria</taxon>
        <taxon>Pseudomonadati</taxon>
        <taxon>Pseudomonadota</taxon>
        <taxon>Gammaproteobacteria</taxon>
        <taxon>Lysobacterales</taxon>
        <taxon>Lysobacteraceae</taxon>
        <taxon>Stenotrophomonas</taxon>
        <taxon>environmental samples</taxon>
    </lineage>
</organism>
<dbReference type="EMBL" id="FLTS01000001">
    <property type="protein sequence ID" value="SBV37822.1"/>
    <property type="molecule type" value="Genomic_DNA"/>
</dbReference>
<reference evidence="2" key="1">
    <citation type="submission" date="2016-03" db="EMBL/GenBank/DDBJ databases">
        <authorList>
            <person name="Ploux O."/>
        </authorList>
    </citation>
    <scope>NUCLEOTIDE SEQUENCE</scope>
    <source>
        <strain evidence="2">UC10</strain>
    </source>
</reference>
<dbReference type="CDD" id="cd06529">
    <property type="entry name" value="S24_LexA-like"/>
    <property type="match status" value="1"/>
</dbReference>
<dbReference type="InterPro" id="IPR039418">
    <property type="entry name" value="LexA-like"/>
</dbReference>
<dbReference type="InterPro" id="IPR015927">
    <property type="entry name" value="Peptidase_S24_S26A/B/C"/>
</dbReference>
<dbReference type="InterPro" id="IPR036286">
    <property type="entry name" value="LexA/Signal_pep-like_sf"/>
</dbReference>
<protein>
    <submittedName>
        <fullName evidence="2">HTH-type transcriptional regulator for conjugative element pMERPH</fullName>
    </submittedName>
</protein>
<sequence length="86" mass="9265">MVNPRGEPSFPPGEKIIVEPEMAATSGSLVVAQIDGEPETTFKKLIIDGGQHLLVPLNPQYVTIQITRATRICGVVISRAEKPLIS</sequence>
<gene>
    <name evidence="2" type="ORF">STPYR_12765</name>
</gene>
<proteinExistence type="predicted"/>
<dbReference type="SUPFAM" id="SSF51306">
    <property type="entry name" value="LexA/Signal peptidase"/>
    <property type="match status" value="1"/>
</dbReference>
<dbReference type="Pfam" id="PF00717">
    <property type="entry name" value="Peptidase_S24"/>
    <property type="match status" value="1"/>
</dbReference>
<dbReference type="Gene3D" id="2.10.109.10">
    <property type="entry name" value="Umud Fragment, subunit A"/>
    <property type="match status" value="1"/>
</dbReference>
<evidence type="ECO:0000313" key="2">
    <source>
        <dbReference type="EMBL" id="SBV37822.1"/>
    </source>
</evidence>
<dbReference type="AlphaFoldDB" id="A0A1Y5Q698"/>
<name>A0A1Y5Q698_9GAMM</name>
<evidence type="ECO:0000259" key="1">
    <source>
        <dbReference type="Pfam" id="PF00717"/>
    </source>
</evidence>